<evidence type="ECO:0000313" key="6">
    <source>
        <dbReference type="Proteomes" id="UP000604473"/>
    </source>
</evidence>
<dbReference type="RefSeq" id="WP_202249734.1">
    <property type="nucleotide sequence ID" value="NZ_JAESJJ010000020.1"/>
</dbReference>
<evidence type="ECO:0000313" key="5">
    <source>
        <dbReference type="EMBL" id="MBL3609977.1"/>
    </source>
</evidence>
<dbReference type="EMBL" id="JAESJJ010000020">
    <property type="protein sequence ID" value="MBL3609977.1"/>
    <property type="molecule type" value="Genomic_DNA"/>
</dbReference>
<dbReference type="PIRSF" id="PIRSF006470">
    <property type="entry name" value="DctB"/>
    <property type="match status" value="1"/>
</dbReference>
<dbReference type="Proteomes" id="UP000604473">
    <property type="component" value="Unassembled WGS sequence"/>
</dbReference>
<dbReference type="CDD" id="cd13679">
    <property type="entry name" value="PBP2_TRAP_YiaO_like"/>
    <property type="match status" value="1"/>
</dbReference>
<reference evidence="5 6" key="1">
    <citation type="submission" date="2021-01" db="EMBL/GenBank/DDBJ databases">
        <title>Draft genomes of Rhodovulum sulfidophilum.</title>
        <authorList>
            <person name="Guzman M.S."/>
        </authorList>
    </citation>
    <scope>NUCLEOTIDE SEQUENCE [LARGE SCALE GENOMIC DNA]</scope>
    <source>
        <strain evidence="5 6">AB35</strain>
    </source>
</reference>
<evidence type="ECO:0000256" key="1">
    <source>
        <dbReference type="ARBA" id="ARBA00004418"/>
    </source>
</evidence>
<dbReference type="NCBIfam" id="TIGR00787">
    <property type="entry name" value="dctP"/>
    <property type="match status" value="1"/>
</dbReference>
<dbReference type="PANTHER" id="PTHR33376:SF18">
    <property type="entry name" value="2,3-DIKETO-L-GULONATE-BINDING PERIPLASMIC PROTEIN YIAO"/>
    <property type="match status" value="1"/>
</dbReference>
<evidence type="ECO:0000256" key="3">
    <source>
        <dbReference type="ARBA" id="ARBA00022764"/>
    </source>
</evidence>
<dbReference type="PROSITE" id="PS51318">
    <property type="entry name" value="TAT"/>
    <property type="match status" value="1"/>
</dbReference>
<keyword evidence="3" id="KW-0574">Periplasm</keyword>
<comment type="subcellular location">
    <subcellularLocation>
        <location evidence="1">Periplasm</location>
    </subcellularLocation>
</comment>
<evidence type="ECO:0000256" key="2">
    <source>
        <dbReference type="ARBA" id="ARBA00022729"/>
    </source>
</evidence>
<dbReference type="InterPro" id="IPR038404">
    <property type="entry name" value="TRAP_DctP_sf"/>
</dbReference>
<keyword evidence="6" id="KW-1185">Reference proteome</keyword>
<gene>
    <name evidence="5" type="ORF">JMM60_14445</name>
</gene>
<evidence type="ECO:0000256" key="4">
    <source>
        <dbReference type="SAM" id="SignalP"/>
    </source>
</evidence>
<sequence length="333" mass="36214">MTLNRRSFIAAAAAGAAGALLAAPSILGAAGKITLRMGHPHPETDSWQDTALWMGETLAEKSGGEIGLQVFPNGLLGNDPTMINSVRAGALDIMVTGNPFFTSLAPELNVLDLPYLFHDRDHVARVLDGEIGDRLRTDFEGTGLYALALWETGWRHVTNSRRPVETPDDIKGLKIRTTPNPAHIEAFRLLGAVPTPMAFTELFTALEMGAVDGQENPTTLILNSRFYEAQKYLSLTQHAFTAAPLVTNAAKLDAMDEDMRALLIETAQEGARRQRALNVEREVTSLAKLREEGMEVVETPDRKAFRAIVAEPVQASFGEEFGPELIEQINAAA</sequence>
<dbReference type="InterPro" id="IPR004682">
    <property type="entry name" value="TRAP_DctP"/>
</dbReference>
<organism evidence="5 6">
    <name type="scientific">Rhodovulum sulfidophilum</name>
    <name type="common">Rhodobacter sulfidophilus</name>
    <dbReference type="NCBI Taxonomy" id="35806"/>
    <lineage>
        <taxon>Bacteria</taxon>
        <taxon>Pseudomonadati</taxon>
        <taxon>Pseudomonadota</taxon>
        <taxon>Alphaproteobacteria</taxon>
        <taxon>Rhodobacterales</taxon>
        <taxon>Paracoccaceae</taxon>
        <taxon>Rhodovulum</taxon>
    </lineage>
</organism>
<dbReference type="Pfam" id="PF03480">
    <property type="entry name" value="DctP"/>
    <property type="match status" value="1"/>
</dbReference>
<name>A0ABS1RV60_RHOSU</name>
<dbReference type="PANTHER" id="PTHR33376">
    <property type="match status" value="1"/>
</dbReference>
<feature type="signal peptide" evidence="4">
    <location>
        <begin position="1"/>
        <end position="22"/>
    </location>
</feature>
<dbReference type="InterPro" id="IPR018389">
    <property type="entry name" value="DctP_fam"/>
</dbReference>
<keyword evidence="2 4" id="KW-0732">Signal</keyword>
<feature type="chain" id="PRO_5046502323" evidence="4">
    <location>
        <begin position="23"/>
        <end position="333"/>
    </location>
</feature>
<comment type="caution">
    <text evidence="5">The sequence shown here is derived from an EMBL/GenBank/DDBJ whole genome shotgun (WGS) entry which is preliminary data.</text>
</comment>
<accession>A0ABS1RV60</accession>
<dbReference type="InterPro" id="IPR006311">
    <property type="entry name" value="TAT_signal"/>
</dbReference>
<proteinExistence type="predicted"/>
<dbReference type="Gene3D" id="3.40.190.170">
    <property type="entry name" value="Bacterial extracellular solute-binding protein, family 7"/>
    <property type="match status" value="1"/>
</dbReference>
<dbReference type="NCBIfam" id="NF037995">
    <property type="entry name" value="TRAP_S1"/>
    <property type="match status" value="1"/>
</dbReference>
<protein>
    <submittedName>
        <fullName evidence="5">TRAP transporter substrate-binding protein</fullName>
    </submittedName>
</protein>